<name>A0ABT6L8E9_9MYCO</name>
<dbReference type="EMBL" id="JARXVE010000016">
    <property type="protein sequence ID" value="MDH6199185.1"/>
    <property type="molecule type" value="Genomic_DNA"/>
</dbReference>
<dbReference type="Proteomes" id="UP001160130">
    <property type="component" value="Unassembled WGS sequence"/>
</dbReference>
<sequence length="135" mass="15119">MTVPLFALTVPNAQAFLLAHIAPLGPCGTTRVEGDEPIFRQVNNIDGTDDLYTYSTRAILSVHTFGPTETVATREAEITHRRILLIDEQCDVTMVDGSIVNAYYLDVQQRPVLRDYKADNVFRLKAIYEIGLDFS</sequence>
<evidence type="ECO:0000313" key="2">
    <source>
        <dbReference type="EMBL" id="MDH6199185.1"/>
    </source>
</evidence>
<feature type="chain" id="PRO_5047295395" description="DUF3168 domain-containing protein" evidence="1">
    <location>
        <begin position="16"/>
        <end position="135"/>
    </location>
</feature>
<feature type="signal peptide" evidence="1">
    <location>
        <begin position="1"/>
        <end position="15"/>
    </location>
</feature>
<evidence type="ECO:0000256" key="1">
    <source>
        <dbReference type="SAM" id="SignalP"/>
    </source>
</evidence>
<accession>A0ABT6L8E9</accession>
<dbReference type="RefSeq" id="WP_280835738.1">
    <property type="nucleotide sequence ID" value="NZ_JARXVE010000016.1"/>
</dbReference>
<keyword evidence="3" id="KW-1185">Reference proteome</keyword>
<protein>
    <recommendedName>
        <fullName evidence="4">DUF3168 domain-containing protein</fullName>
    </recommendedName>
</protein>
<proteinExistence type="predicted"/>
<evidence type="ECO:0000313" key="3">
    <source>
        <dbReference type="Proteomes" id="UP001160130"/>
    </source>
</evidence>
<keyword evidence="1" id="KW-0732">Signal</keyword>
<organism evidence="2 3">
    <name type="scientific">Mycolicibacterium frederiksbergense</name>
    <dbReference type="NCBI Taxonomy" id="117567"/>
    <lineage>
        <taxon>Bacteria</taxon>
        <taxon>Bacillati</taxon>
        <taxon>Actinomycetota</taxon>
        <taxon>Actinomycetes</taxon>
        <taxon>Mycobacteriales</taxon>
        <taxon>Mycobacteriaceae</taxon>
        <taxon>Mycolicibacterium</taxon>
    </lineage>
</organism>
<reference evidence="2 3" key="1">
    <citation type="submission" date="2023-04" db="EMBL/GenBank/DDBJ databases">
        <title>Forest soil microbial communities from Buena Vista Peninsula, Colon Province, Panama.</title>
        <authorList>
            <person name="Bouskill N."/>
        </authorList>
    </citation>
    <scope>NUCLEOTIDE SEQUENCE [LARGE SCALE GENOMIC DNA]</scope>
    <source>
        <strain evidence="2 3">AC80</strain>
    </source>
</reference>
<gene>
    <name evidence="2" type="ORF">M2272_005853</name>
</gene>
<comment type="caution">
    <text evidence="2">The sequence shown here is derived from an EMBL/GenBank/DDBJ whole genome shotgun (WGS) entry which is preliminary data.</text>
</comment>
<evidence type="ECO:0008006" key="4">
    <source>
        <dbReference type="Google" id="ProtNLM"/>
    </source>
</evidence>